<evidence type="ECO:0000313" key="2">
    <source>
        <dbReference type="EMBL" id="GLK50859.1"/>
    </source>
</evidence>
<evidence type="ECO:0000313" key="3">
    <source>
        <dbReference type="Proteomes" id="UP001143486"/>
    </source>
</evidence>
<gene>
    <name evidence="2" type="ORF">GCM10017621_03670</name>
</gene>
<dbReference type="EMBL" id="BSFE01000001">
    <property type="protein sequence ID" value="GLK50859.1"/>
    <property type="molecule type" value="Genomic_DNA"/>
</dbReference>
<dbReference type="Pfam" id="PF12697">
    <property type="entry name" value="Abhydrolase_6"/>
    <property type="match status" value="1"/>
</dbReference>
<accession>A0A9W6IKB7</accession>
<keyword evidence="2" id="KW-0378">Hydrolase</keyword>
<evidence type="ECO:0000259" key="1">
    <source>
        <dbReference type="Pfam" id="PF12697"/>
    </source>
</evidence>
<dbReference type="Proteomes" id="UP001143486">
    <property type="component" value="Unassembled WGS sequence"/>
</dbReference>
<sequence length="302" mass="32870">MDGTGPDLTVQTVSLPGGTVSLRVWSNPGKPRLAFLHANGFCASAYRQVFEKLAGDYEIWAPDLRGHGATTLPADADMHRSWGIYVTDMMALWGQLGFVPDALAGHSMGATTALMTAARLAREGKPVPVLALIEPVILPRPVYWLARSPFFALNRNRMPIARQARRRRNGWPDREAARQRYAKHPGFARWAPGVLEDYLEGGLKAAGAGKGEGQEKLVLACDPAWEAANYEAQAHNPDAAARQVAGRAHVLQAGHGSTLMRPRALTRYGARLTRMDDLGHLAPMQAPDRIADWLSGALRGDD</sequence>
<dbReference type="PANTHER" id="PTHR43433">
    <property type="entry name" value="HYDROLASE, ALPHA/BETA FOLD FAMILY PROTEIN"/>
    <property type="match status" value="1"/>
</dbReference>
<dbReference type="GO" id="GO:0016787">
    <property type="term" value="F:hydrolase activity"/>
    <property type="evidence" value="ECO:0007669"/>
    <property type="project" value="UniProtKB-KW"/>
</dbReference>
<dbReference type="Gene3D" id="3.40.50.1820">
    <property type="entry name" value="alpha/beta hydrolase"/>
    <property type="match status" value="1"/>
</dbReference>
<reference evidence="2" key="2">
    <citation type="submission" date="2023-01" db="EMBL/GenBank/DDBJ databases">
        <authorList>
            <person name="Sun Q."/>
            <person name="Evtushenko L."/>
        </authorList>
    </citation>
    <scope>NUCLEOTIDE SEQUENCE</scope>
    <source>
        <strain evidence="2">VKM B-1513</strain>
    </source>
</reference>
<protein>
    <submittedName>
        <fullName evidence="2">Alpha/beta hydrolase</fullName>
    </submittedName>
</protein>
<organism evidence="2 3">
    <name type="scientific">Maricaulis virginensis</name>
    <dbReference type="NCBI Taxonomy" id="144022"/>
    <lineage>
        <taxon>Bacteria</taxon>
        <taxon>Pseudomonadati</taxon>
        <taxon>Pseudomonadota</taxon>
        <taxon>Alphaproteobacteria</taxon>
        <taxon>Maricaulales</taxon>
        <taxon>Maricaulaceae</taxon>
        <taxon>Maricaulis</taxon>
    </lineage>
</organism>
<proteinExistence type="predicted"/>
<reference evidence="2" key="1">
    <citation type="journal article" date="2014" name="Int. J. Syst. Evol. Microbiol.">
        <title>Complete genome sequence of Corynebacterium casei LMG S-19264T (=DSM 44701T), isolated from a smear-ripened cheese.</title>
        <authorList>
            <consortium name="US DOE Joint Genome Institute (JGI-PGF)"/>
            <person name="Walter F."/>
            <person name="Albersmeier A."/>
            <person name="Kalinowski J."/>
            <person name="Ruckert C."/>
        </authorList>
    </citation>
    <scope>NUCLEOTIDE SEQUENCE</scope>
    <source>
        <strain evidence="2">VKM B-1513</strain>
    </source>
</reference>
<dbReference type="AlphaFoldDB" id="A0A9W6IKB7"/>
<dbReference type="InterPro" id="IPR050471">
    <property type="entry name" value="AB_hydrolase"/>
</dbReference>
<dbReference type="SUPFAM" id="SSF53474">
    <property type="entry name" value="alpha/beta-Hydrolases"/>
    <property type="match status" value="1"/>
</dbReference>
<comment type="caution">
    <text evidence="2">The sequence shown here is derived from an EMBL/GenBank/DDBJ whole genome shotgun (WGS) entry which is preliminary data.</text>
</comment>
<dbReference type="RefSeq" id="WP_271185257.1">
    <property type="nucleotide sequence ID" value="NZ_BSFE01000001.1"/>
</dbReference>
<feature type="domain" description="AB hydrolase-1" evidence="1">
    <location>
        <begin position="35"/>
        <end position="292"/>
    </location>
</feature>
<keyword evidence="3" id="KW-1185">Reference proteome</keyword>
<dbReference type="InterPro" id="IPR029058">
    <property type="entry name" value="AB_hydrolase_fold"/>
</dbReference>
<dbReference type="PANTHER" id="PTHR43433:SF5">
    <property type="entry name" value="AB HYDROLASE-1 DOMAIN-CONTAINING PROTEIN"/>
    <property type="match status" value="1"/>
</dbReference>
<dbReference type="InterPro" id="IPR000073">
    <property type="entry name" value="AB_hydrolase_1"/>
</dbReference>
<name>A0A9W6IKB7_9PROT</name>